<dbReference type="EMBL" id="AP011532">
    <property type="protein sequence ID" value="BAI63052.1"/>
    <property type="molecule type" value="Genomic_DNA"/>
</dbReference>
<sequence>MEKLEQEETAATVFSYLIRGLSNGNHDSVKAEIMKKLRPIKDLYGLSDEVYPLYVDQCIAHKKFLKVQDAMEAFGKAIEAGKVPGNDERAMMQWVMDVQNQVRTYGNVKTKRR</sequence>
<keyword evidence="2" id="KW-1185">Reference proteome</keyword>
<evidence type="ECO:0000313" key="2">
    <source>
        <dbReference type="Proteomes" id="UP000001882"/>
    </source>
</evidence>
<proteinExistence type="predicted"/>
<dbReference type="InParanoid" id="D1Z2Y0"/>
<dbReference type="AlphaFoldDB" id="D1Z2Y0"/>
<evidence type="ECO:0000313" key="1">
    <source>
        <dbReference type="EMBL" id="BAI63052.1"/>
    </source>
</evidence>
<dbReference type="eggNOG" id="arCOG11685">
    <property type="taxonomic scope" value="Archaea"/>
</dbReference>
<organism evidence="1 2">
    <name type="scientific">Methanocella paludicola (strain DSM 17711 / JCM 13418 / NBRC 101707 / SANAE)</name>
    <dbReference type="NCBI Taxonomy" id="304371"/>
    <lineage>
        <taxon>Archaea</taxon>
        <taxon>Methanobacteriati</taxon>
        <taxon>Methanobacteriota</taxon>
        <taxon>Stenosarchaea group</taxon>
        <taxon>Methanomicrobia</taxon>
        <taxon>Methanocellales</taxon>
        <taxon>Methanocellaceae</taxon>
        <taxon>Methanocella</taxon>
    </lineage>
</organism>
<dbReference type="OrthoDB" id="145958at2157"/>
<gene>
    <name evidence="1" type="ordered locus">MCP_2980</name>
</gene>
<reference evidence="1 2" key="1">
    <citation type="journal article" date="2007" name="Appl. Environ. Microbiol.">
        <title>Isolation of key methanogens for global methane emission from rice paddy fields: a novel isolate affiliated with the clone cluster rice cluster I.</title>
        <authorList>
            <person name="Sakai S."/>
            <person name="Imachi H."/>
            <person name="Sekiguchi Y."/>
            <person name="Ohashi A."/>
            <person name="Harada H."/>
            <person name="Kamagata Y."/>
        </authorList>
    </citation>
    <scope>NUCLEOTIDE SEQUENCE [LARGE SCALE GENOMIC DNA]</scope>
    <source>
        <strain evidence="2">DSM 17711 / JCM 13418 / NBRC 101707 / SANAE</strain>
    </source>
</reference>
<dbReference type="KEGG" id="mpd:MCP_2980"/>
<dbReference type="Proteomes" id="UP000001882">
    <property type="component" value="Chromosome"/>
</dbReference>
<reference evidence="2" key="3">
    <citation type="journal article" date="2011" name="PLoS ONE">
        <title>Genome sequence of a mesophilic hydrogenotrophic methanogen Methanocella paludicola, the first cultivated representative of the order Methanocellales.</title>
        <authorList>
            <person name="Sakai S."/>
            <person name="Takaki Y."/>
            <person name="Shimamura S."/>
            <person name="Sekine M."/>
            <person name="Tajima T."/>
            <person name="Kosugi H."/>
            <person name="Ichikawa N."/>
            <person name="Tasumi E."/>
            <person name="Hiraki A.T."/>
            <person name="Shimizu A."/>
            <person name="Kato Y."/>
            <person name="Nishiko R."/>
            <person name="Mori K."/>
            <person name="Fujita N."/>
            <person name="Imachi H."/>
            <person name="Takai K."/>
        </authorList>
    </citation>
    <scope>NUCLEOTIDE SEQUENCE [LARGE SCALE GENOMIC DNA]</scope>
    <source>
        <strain evidence="2">DSM 17711 / JCM 13418 / NBRC 101707 / SANAE</strain>
    </source>
</reference>
<protein>
    <submittedName>
        <fullName evidence="1">Uncharacterized protein</fullName>
    </submittedName>
</protein>
<accession>D1Z2Y0</accession>
<name>D1Z2Y0_METPS</name>
<reference evidence="1 2" key="2">
    <citation type="journal article" date="2008" name="Int. J. Syst. Evol. Microbiol.">
        <title>Methanocella paludicola gen. nov., sp. nov., a methane-producing archaeon, the first isolate of the lineage 'Rice Cluster I', and proposal of the new archaeal order Methanocellales ord. nov.</title>
        <authorList>
            <person name="Sakai S."/>
            <person name="Imachi H."/>
            <person name="Hanada S."/>
            <person name="Ohashi A."/>
            <person name="Harada H."/>
            <person name="Kamagata Y."/>
        </authorList>
    </citation>
    <scope>NUCLEOTIDE SEQUENCE [LARGE SCALE GENOMIC DNA]</scope>
    <source>
        <strain evidence="2">DSM 17711 / JCM 13418 / NBRC 101707 / SANAE</strain>
    </source>
</reference>
<dbReference type="STRING" id="304371.MCP_2980"/>
<dbReference type="RefSeq" id="WP_012901722.1">
    <property type="nucleotide sequence ID" value="NC_013665.1"/>
</dbReference>
<dbReference type="GeneID" id="8682929"/>